<dbReference type="EMBL" id="KZ857451">
    <property type="protein sequence ID" value="RDX44324.1"/>
    <property type="molecule type" value="Genomic_DNA"/>
</dbReference>
<keyword evidence="2" id="KW-1185">Reference proteome</keyword>
<evidence type="ECO:0000313" key="1">
    <source>
        <dbReference type="EMBL" id="RDX44324.1"/>
    </source>
</evidence>
<dbReference type="Proteomes" id="UP000256964">
    <property type="component" value="Unassembled WGS sequence"/>
</dbReference>
<evidence type="ECO:0000313" key="2">
    <source>
        <dbReference type="Proteomes" id="UP000256964"/>
    </source>
</evidence>
<protein>
    <submittedName>
        <fullName evidence="1">Uncharacterized protein</fullName>
    </submittedName>
</protein>
<organism evidence="1 2">
    <name type="scientific">Lentinus brumalis</name>
    <dbReference type="NCBI Taxonomy" id="2498619"/>
    <lineage>
        <taxon>Eukaryota</taxon>
        <taxon>Fungi</taxon>
        <taxon>Dikarya</taxon>
        <taxon>Basidiomycota</taxon>
        <taxon>Agaricomycotina</taxon>
        <taxon>Agaricomycetes</taxon>
        <taxon>Polyporales</taxon>
        <taxon>Polyporaceae</taxon>
        <taxon>Lentinus</taxon>
    </lineage>
</organism>
<reference evidence="1 2" key="1">
    <citation type="journal article" date="2018" name="Biotechnol. Biofuels">
        <title>Integrative visual omics of the white-rot fungus Polyporus brumalis exposes the biotechnological potential of its oxidative enzymes for delignifying raw plant biomass.</title>
        <authorList>
            <person name="Miyauchi S."/>
            <person name="Rancon A."/>
            <person name="Drula E."/>
            <person name="Hage H."/>
            <person name="Chaduli D."/>
            <person name="Favel A."/>
            <person name="Grisel S."/>
            <person name="Henrissat B."/>
            <person name="Herpoel-Gimbert I."/>
            <person name="Ruiz-Duenas F.J."/>
            <person name="Chevret D."/>
            <person name="Hainaut M."/>
            <person name="Lin J."/>
            <person name="Wang M."/>
            <person name="Pangilinan J."/>
            <person name="Lipzen A."/>
            <person name="Lesage-Meessen L."/>
            <person name="Navarro D."/>
            <person name="Riley R."/>
            <person name="Grigoriev I.V."/>
            <person name="Zhou S."/>
            <person name="Raouche S."/>
            <person name="Rosso M.N."/>
        </authorList>
    </citation>
    <scope>NUCLEOTIDE SEQUENCE [LARGE SCALE GENOMIC DNA]</scope>
    <source>
        <strain evidence="1 2">BRFM 1820</strain>
    </source>
</reference>
<name>A0A371CVK7_9APHY</name>
<accession>A0A371CVK7</accession>
<proteinExistence type="predicted"/>
<sequence length="114" mass="12940">MLLLVLYGFFPWCGWILWRPFPPASRRNSVRLACTTSLMLASSQTYARSACRHGETASRLRVSDLLWDTTHLLHRGHSSRTCDGGTTRDMPAARGIHTQLSARHRRCSDRILMG</sequence>
<gene>
    <name evidence="1" type="ORF">OH76DRAFT_1102400</name>
</gene>
<dbReference type="AlphaFoldDB" id="A0A371CVK7"/>